<keyword evidence="10" id="KW-1185">Reference proteome</keyword>
<feature type="transmembrane region" description="Helical" evidence="8">
    <location>
        <begin position="67"/>
        <end position="85"/>
    </location>
</feature>
<organism evidence="10 11">
    <name type="scientific">Dermatophagoides pteronyssinus</name>
    <name type="common">European house dust mite</name>
    <dbReference type="NCBI Taxonomy" id="6956"/>
    <lineage>
        <taxon>Eukaryota</taxon>
        <taxon>Metazoa</taxon>
        <taxon>Ecdysozoa</taxon>
        <taxon>Arthropoda</taxon>
        <taxon>Chelicerata</taxon>
        <taxon>Arachnida</taxon>
        <taxon>Acari</taxon>
        <taxon>Acariformes</taxon>
        <taxon>Sarcoptiformes</taxon>
        <taxon>Astigmata</taxon>
        <taxon>Psoroptidia</taxon>
        <taxon>Analgoidea</taxon>
        <taxon>Pyroglyphidae</taxon>
        <taxon>Dermatophagoidinae</taxon>
        <taxon>Dermatophagoides</taxon>
    </lineage>
</organism>
<keyword evidence="5 8" id="KW-0812">Transmembrane</keyword>
<keyword evidence="3 8" id="KW-0328">Glycosyltransferase</keyword>
<keyword evidence="4 8" id="KW-0808">Transferase</keyword>
<sequence length="648" mass="76855">MEQSSSEEYLKLMDENIDDDDDDGGGGGGGNDDNTVNIDINQHYNRKSPKCFDCFIFKEFIKNRSKLFLSIFLFIIIFETYIIMYCNDSNNNNFSIIKQFNHTTTIINNDSNKHYDNENDDEKLKIDQILESILPKRKSLNKLKTLSLIELESNLAALYTDEWQTFSNTKWLNQKLSMIQYCDNISLIPIHEIKQANIYWQTIKSPLIDLNMNITLDAYDPFTIYIYNAYYDDRSGRSEVKILTSCDQQVIIEKLKFGCLLWFDDQKAPVIGNITEVFTIWPKYWDFGIQPNIYGPQIITCRIPEPLNRIIPRAITLTSKPMTCDLGETPVENVVRVIHRNDTSDLIQNDVNRNQNFTIGVCVHAFRYRTYDFSVRLIEWLEMNRLLGASKIYFYIFDATESVYRVLRHYAKEGLIEWRRLTLPGVQPNIDSMYEYYYKQINGKSFAEELLELNDCLYRNIYRHDYIGLFDIDEILMPQKQLQNWFDVLNRIKKRSSIDEKQAGYLAHKHSYVYEMYEEIYHNGKIIPSYMHIMRHTYRAKPYQDGKNTKCFHRTDKVSAVHNHFPIRCINRTGFYFNCEGITFDEYDESILMHYRPNRQPDEQCMINKTNEQILQYCTINDHTAWKWYDILVKNVRQKLITIFGNDE</sequence>
<evidence type="ECO:0000256" key="4">
    <source>
        <dbReference type="ARBA" id="ARBA00022679"/>
    </source>
</evidence>
<reference evidence="11" key="1">
    <citation type="submission" date="2025-08" db="UniProtKB">
        <authorList>
            <consortium name="RefSeq"/>
        </authorList>
    </citation>
    <scope>IDENTIFICATION</scope>
    <source>
        <strain evidence="11">Airmid</strain>
    </source>
</reference>
<dbReference type="Pfam" id="PF01697">
    <property type="entry name" value="Glyco_transf_92"/>
    <property type="match status" value="1"/>
</dbReference>
<comment type="subcellular location">
    <subcellularLocation>
        <location evidence="1">Membrane</location>
        <topology evidence="1">Single-pass membrane protein</topology>
    </subcellularLocation>
</comment>
<keyword evidence="7 8" id="KW-0472">Membrane</keyword>
<dbReference type="GO" id="GO:0005737">
    <property type="term" value="C:cytoplasm"/>
    <property type="evidence" value="ECO:0007669"/>
    <property type="project" value="TreeGrafter"/>
</dbReference>
<evidence type="ECO:0000256" key="6">
    <source>
        <dbReference type="ARBA" id="ARBA00022989"/>
    </source>
</evidence>
<accession>A0A6P6YJ05</accession>
<keyword evidence="6 8" id="KW-1133">Transmembrane helix</keyword>
<evidence type="ECO:0000313" key="10">
    <source>
        <dbReference type="Proteomes" id="UP000515146"/>
    </source>
</evidence>
<evidence type="ECO:0000256" key="8">
    <source>
        <dbReference type="RuleBase" id="RU366017"/>
    </source>
</evidence>
<evidence type="ECO:0000256" key="1">
    <source>
        <dbReference type="ARBA" id="ARBA00004167"/>
    </source>
</evidence>
<evidence type="ECO:0000256" key="3">
    <source>
        <dbReference type="ARBA" id="ARBA00022676"/>
    </source>
</evidence>
<evidence type="ECO:0000256" key="5">
    <source>
        <dbReference type="ARBA" id="ARBA00022692"/>
    </source>
</evidence>
<dbReference type="AlphaFoldDB" id="A0A6P6YJ05"/>
<dbReference type="InterPro" id="IPR008166">
    <property type="entry name" value="Glyco_transf_92"/>
</dbReference>
<name>A0A6P6YJ05_DERPT</name>
<dbReference type="OrthoDB" id="7917939at2759"/>
<gene>
    <name evidence="11" type="primary">LOC113798517</name>
</gene>
<dbReference type="GO" id="GO:0016020">
    <property type="term" value="C:membrane"/>
    <property type="evidence" value="ECO:0007669"/>
    <property type="project" value="UniProtKB-SubCell"/>
</dbReference>
<proteinExistence type="inferred from homology"/>
<feature type="region of interest" description="Disordered" evidence="9">
    <location>
        <begin position="16"/>
        <end position="35"/>
    </location>
</feature>
<dbReference type="GO" id="GO:0016757">
    <property type="term" value="F:glycosyltransferase activity"/>
    <property type="evidence" value="ECO:0007669"/>
    <property type="project" value="UniProtKB-UniRule"/>
</dbReference>
<evidence type="ECO:0000256" key="7">
    <source>
        <dbReference type="ARBA" id="ARBA00023136"/>
    </source>
</evidence>
<evidence type="ECO:0000256" key="2">
    <source>
        <dbReference type="ARBA" id="ARBA00007647"/>
    </source>
</evidence>
<dbReference type="Proteomes" id="UP000515146">
    <property type="component" value="Unplaced"/>
</dbReference>
<evidence type="ECO:0000256" key="9">
    <source>
        <dbReference type="SAM" id="MobiDB-lite"/>
    </source>
</evidence>
<comment type="similarity">
    <text evidence="2 8">Belongs to the glycosyltransferase 92 family.</text>
</comment>
<dbReference type="KEGG" id="dpte:113798517"/>
<dbReference type="RefSeq" id="XP_027204874.1">
    <property type="nucleotide sequence ID" value="XM_027349073.1"/>
</dbReference>
<dbReference type="InParanoid" id="A0A6P6YJ05"/>
<dbReference type="EC" id="2.4.1.-" evidence="8"/>
<protein>
    <recommendedName>
        <fullName evidence="8">Glycosyltransferase family 92 protein</fullName>
        <ecNumber evidence="8">2.4.1.-</ecNumber>
    </recommendedName>
</protein>
<evidence type="ECO:0000313" key="11">
    <source>
        <dbReference type="RefSeq" id="XP_027204874.1"/>
    </source>
</evidence>
<dbReference type="PANTHER" id="PTHR21461:SF83">
    <property type="entry name" value="GLYCOSYLTRANSFERASE FAMILY 92 PROTEIN"/>
    <property type="match status" value="1"/>
</dbReference>
<dbReference type="PANTHER" id="PTHR21461">
    <property type="entry name" value="GLYCOSYLTRANSFERASE FAMILY 92 PROTEIN"/>
    <property type="match status" value="1"/>
</dbReference>